<accession>R4T8D0</accession>
<organism evidence="2 3">
    <name type="scientific">Amycolatopsis keratiniphila</name>
    <dbReference type="NCBI Taxonomy" id="129921"/>
    <lineage>
        <taxon>Bacteria</taxon>
        <taxon>Bacillati</taxon>
        <taxon>Actinomycetota</taxon>
        <taxon>Actinomycetes</taxon>
        <taxon>Pseudonocardiales</taxon>
        <taxon>Pseudonocardiaceae</taxon>
        <taxon>Amycolatopsis</taxon>
        <taxon>Amycolatopsis japonica group</taxon>
    </lineage>
</organism>
<dbReference type="AlphaFoldDB" id="R4T8D0"/>
<name>R4T8D0_9PSEU</name>
<feature type="region of interest" description="Disordered" evidence="1">
    <location>
        <begin position="1"/>
        <end position="28"/>
    </location>
</feature>
<evidence type="ECO:0000313" key="2">
    <source>
        <dbReference type="EMBL" id="AGM07202.1"/>
    </source>
</evidence>
<protein>
    <submittedName>
        <fullName evidence="2">Uncharacterized protein</fullName>
    </submittedName>
</protein>
<dbReference type="EMBL" id="CP003410">
    <property type="protein sequence ID" value="AGM07202.1"/>
    <property type="molecule type" value="Genomic_DNA"/>
</dbReference>
<dbReference type="HOGENOM" id="CLU_1700557_0_0_11"/>
<dbReference type="Proteomes" id="UP000013968">
    <property type="component" value="Chromosome"/>
</dbReference>
<proteinExistence type="predicted"/>
<dbReference type="PATRIC" id="fig|1156913.3.peg.4692"/>
<evidence type="ECO:0000313" key="3">
    <source>
        <dbReference type="Proteomes" id="UP000013968"/>
    </source>
</evidence>
<keyword evidence="3" id="KW-1185">Reference proteome</keyword>
<gene>
    <name evidence="2" type="ORF">AORI_4618</name>
</gene>
<sequence length="156" mass="17241">MGVQVNNPRIGSEDPPMSATKNQREQAPLARYADLKDRRLAITLSREDLEEEKDRDPLDRITCRTHRRWLHQCVSSPLHVIVVTGHRWCRSCSLALSVAVDELAGDVTFSCPGCGRAAPTRATRQLIRACRASLAAAHDDGLVYPGLSTPEQRAVS</sequence>
<reference evidence="2 3" key="1">
    <citation type="journal article" date="2013" name="BMC Genomics">
        <title>ContigScape: a Cytoscape plugin facilitating microbial genome gap closing.</title>
        <authorList>
            <person name="Tang B."/>
            <person name="Wang Q."/>
            <person name="Yang M."/>
            <person name="Xie F."/>
            <person name="Zhu Y."/>
            <person name="Zhuo Y."/>
            <person name="Wang S."/>
            <person name="Gao H."/>
            <person name="Ding X."/>
            <person name="Zhang L."/>
            <person name="Zhao G."/>
            <person name="Zheng H."/>
        </authorList>
    </citation>
    <scope>NUCLEOTIDE SEQUENCE [LARGE SCALE GENOMIC DNA]</scope>
    <source>
        <strain evidence="2 3">HCCB10007</strain>
    </source>
</reference>
<dbReference type="KEGG" id="aoi:AORI_4618"/>
<evidence type="ECO:0000256" key="1">
    <source>
        <dbReference type="SAM" id="MobiDB-lite"/>
    </source>
</evidence>